<gene>
    <name evidence="1" type="ORF">ACS04_00930</name>
</gene>
<accession>A0A0J6XW40</accession>
<evidence type="ECO:0000313" key="1">
    <source>
        <dbReference type="EMBL" id="KMO99589.1"/>
    </source>
</evidence>
<sequence length="153" mass="15642">MSAVRTRPALGNDLARAIVDSALAAARETELRFAIAVVDESGHLSAFARMDGSGLMTIQIAQDKAYTAAAFGLSTTDWHEFVENDVQLAPGARTGIDRLVTFGGGLPIVVDGQLVGGIGVSGGHWSDDVKIAEAGLTAITSLTSAGSARSATA</sequence>
<dbReference type="InterPro" id="IPR038084">
    <property type="entry name" value="PduO/GlcC-like_sf"/>
</dbReference>
<dbReference type="InterPro" id="IPR052517">
    <property type="entry name" value="GlcG_carb_metab_protein"/>
</dbReference>
<dbReference type="OrthoDB" id="9778896at2"/>
<dbReference type="InterPro" id="IPR005624">
    <property type="entry name" value="PduO/GlcC-like"/>
</dbReference>
<name>A0A0J6XW40_9ACTN</name>
<dbReference type="SUPFAM" id="SSF143744">
    <property type="entry name" value="GlcG-like"/>
    <property type="match status" value="1"/>
</dbReference>
<organism evidence="1 2">
    <name type="scientific">Streptomyces roseus</name>
    <dbReference type="NCBI Taxonomy" id="66430"/>
    <lineage>
        <taxon>Bacteria</taxon>
        <taxon>Bacillati</taxon>
        <taxon>Actinomycetota</taxon>
        <taxon>Actinomycetes</taxon>
        <taxon>Kitasatosporales</taxon>
        <taxon>Streptomycetaceae</taxon>
        <taxon>Streptomyces</taxon>
    </lineage>
</organism>
<proteinExistence type="predicted"/>
<evidence type="ECO:0000313" key="2">
    <source>
        <dbReference type="Proteomes" id="UP000035932"/>
    </source>
</evidence>
<dbReference type="AlphaFoldDB" id="A0A0J6XW40"/>
<dbReference type="PANTHER" id="PTHR34309">
    <property type="entry name" value="SLR1406 PROTEIN"/>
    <property type="match status" value="1"/>
</dbReference>
<keyword evidence="2" id="KW-1185">Reference proteome</keyword>
<dbReference type="Pfam" id="PF03928">
    <property type="entry name" value="HbpS-like"/>
    <property type="match status" value="1"/>
</dbReference>
<dbReference type="GO" id="GO:0016740">
    <property type="term" value="F:transferase activity"/>
    <property type="evidence" value="ECO:0007669"/>
    <property type="project" value="UniProtKB-KW"/>
</dbReference>
<dbReference type="EMBL" id="LFML01000006">
    <property type="protein sequence ID" value="KMO99589.1"/>
    <property type="molecule type" value="Genomic_DNA"/>
</dbReference>
<reference evidence="1 2" key="1">
    <citation type="submission" date="2015-06" db="EMBL/GenBank/DDBJ databases">
        <title>Recapitulation of the evolution of biosynthetic gene clusters reveals hidden chemical diversity on bacterial genomes.</title>
        <authorList>
            <person name="Cruz-Morales P."/>
            <person name="Martinez-Guerrero C."/>
            <person name="Morales-Escalante M.A."/>
            <person name="Yanez-Guerra L.A."/>
            <person name="Kopp J.F."/>
            <person name="Feldmann J."/>
            <person name="Ramos-Aboites H.E."/>
            <person name="Barona-Gomez F."/>
        </authorList>
    </citation>
    <scope>NUCLEOTIDE SEQUENCE [LARGE SCALE GENOMIC DNA]</scope>
    <source>
        <strain evidence="1 2">ATCC 31245</strain>
    </source>
</reference>
<dbReference type="Gene3D" id="3.30.450.150">
    <property type="entry name" value="Haem-degrading domain"/>
    <property type="match status" value="1"/>
</dbReference>
<protein>
    <submittedName>
        <fullName evidence="1">ATP:cob(I)alamin adenosyltransferase</fullName>
    </submittedName>
</protein>
<keyword evidence="1" id="KW-0808">Transferase</keyword>
<dbReference type="PATRIC" id="fig|66430.4.peg.5479"/>
<dbReference type="STRING" id="66430.ACS04_00930"/>
<dbReference type="RefSeq" id="WP_048474506.1">
    <property type="nucleotide sequence ID" value="NZ_JBIRUD010000016.1"/>
</dbReference>
<dbReference type="PANTHER" id="PTHR34309:SF1">
    <property type="entry name" value="PROTEIN GLCG"/>
    <property type="match status" value="1"/>
</dbReference>
<dbReference type="Proteomes" id="UP000035932">
    <property type="component" value="Unassembled WGS sequence"/>
</dbReference>
<comment type="caution">
    <text evidence="1">The sequence shown here is derived from an EMBL/GenBank/DDBJ whole genome shotgun (WGS) entry which is preliminary data.</text>
</comment>